<reference evidence="3" key="1">
    <citation type="submission" date="2024-07" db="EMBL/GenBank/DDBJ databases">
        <title>Two chromosome-level genome assemblies of Korean endemic species Abeliophyllum distichum and Forsythia ovata (Oleaceae).</title>
        <authorList>
            <person name="Jang H."/>
        </authorList>
    </citation>
    <scope>NUCLEOTIDE SEQUENCE [LARGE SCALE GENOMIC DNA]</scope>
</reference>
<evidence type="ECO:0000259" key="1">
    <source>
        <dbReference type="Pfam" id="PF06278"/>
    </source>
</evidence>
<dbReference type="InterPro" id="IPR031739">
    <property type="entry name" value="Ncaph2"/>
</dbReference>
<dbReference type="AlphaFoldDB" id="A0ABD1U2J5"/>
<dbReference type="PANTHER" id="PTHR14324:SF3">
    <property type="entry name" value="CONDENSIN-2 COMPLEX SUBUNIT H2"/>
    <property type="match status" value="1"/>
</dbReference>
<name>A0ABD1U2J5_9LAMI</name>
<evidence type="ECO:0000313" key="2">
    <source>
        <dbReference type="EMBL" id="KAL2519219.1"/>
    </source>
</evidence>
<dbReference type="EMBL" id="JBFOLK010000004">
    <property type="protein sequence ID" value="KAL2519219.1"/>
    <property type="molecule type" value="Genomic_DNA"/>
</dbReference>
<sequence>MERLGGKTKGFVRFVISVRFVSSGLESNWAVDLAKNLEEYFIKICSGEISGHDDAHLSVNFAEAALLLQGSIQVYSRKVEYLYSLVLHALEFISQKRLFNYVGTSKFELSKLAFTEKRGCGK</sequence>
<organism evidence="2 3">
    <name type="scientific">Abeliophyllum distichum</name>
    <dbReference type="NCBI Taxonomy" id="126358"/>
    <lineage>
        <taxon>Eukaryota</taxon>
        <taxon>Viridiplantae</taxon>
        <taxon>Streptophyta</taxon>
        <taxon>Embryophyta</taxon>
        <taxon>Tracheophyta</taxon>
        <taxon>Spermatophyta</taxon>
        <taxon>Magnoliopsida</taxon>
        <taxon>eudicotyledons</taxon>
        <taxon>Gunneridae</taxon>
        <taxon>Pentapetalae</taxon>
        <taxon>asterids</taxon>
        <taxon>lamiids</taxon>
        <taxon>Lamiales</taxon>
        <taxon>Oleaceae</taxon>
        <taxon>Forsythieae</taxon>
        <taxon>Abeliophyllum</taxon>
    </lineage>
</organism>
<dbReference type="Proteomes" id="UP001604336">
    <property type="component" value="Unassembled WGS sequence"/>
</dbReference>
<dbReference type="InterPro" id="IPR009378">
    <property type="entry name" value="H2_N"/>
</dbReference>
<evidence type="ECO:0000313" key="3">
    <source>
        <dbReference type="Proteomes" id="UP001604336"/>
    </source>
</evidence>
<comment type="caution">
    <text evidence="2">The sequence shown here is derived from an EMBL/GenBank/DDBJ whole genome shotgun (WGS) entry which is preliminary data.</text>
</comment>
<protein>
    <submittedName>
        <fullName evidence="2">Condensin-2 complex subunit H2</fullName>
    </submittedName>
</protein>
<proteinExistence type="predicted"/>
<accession>A0ABD1U2J5</accession>
<keyword evidence="3" id="KW-1185">Reference proteome</keyword>
<dbReference type="Pfam" id="PF06278">
    <property type="entry name" value="CNDH2_N"/>
    <property type="match status" value="1"/>
</dbReference>
<dbReference type="PANTHER" id="PTHR14324">
    <property type="entry name" value="CONDENSIN-2 COMPLEX SUBUNIT H2"/>
    <property type="match status" value="1"/>
</dbReference>
<gene>
    <name evidence="2" type="ORF">Adt_15466</name>
</gene>
<feature type="domain" description="Condensin II complex subunit H2 N-terminal" evidence="1">
    <location>
        <begin position="24"/>
        <end position="98"/>
    </location>
</feature>